<proteinExistence type="predicted"/>
<dbReference type="Proteomes" id="UP000683360">
    <property type="component" value="Unassembled WGS sequence"/>
</dbReference>
<dbReference type="EMBL" id="CAJPWZ010002698">
    <property type="protein sequence ID" value="CAG2243270.1"/>
    <property type="molecule type" value="Genomic_DNA"/>
</dbReference>
<accession>A0A8S3UQ29</accession>
<comment type="caution">
    <text evidence="1">The sequence shown here is derived from an EMBL/GenBank/DDBJ whole genome shotgun (WGS) entry which is preliminary data.</text>
</comment>
<keyword evidence="2" id="KW-1185">Reference proteome</keyword>
<dbReference type="PANTHER" id="PTHR31751:SF42">
    <property type="entry name" value="PROTEIN CBG10204"/>
    <property type="match status" value="1"/>
</dbReference>
<evidence type="ECO:0000313" key="2">
    <source>
        <dbReference type="Proteomes" id="UP000683360"/>
    </source>
</evidence>
<protein>
    <submittedName>
        <fullName evidence="1">Uncharacterized protein</fullName>
    </submittedName>
</protein>
<organism evidence="1 2">
    <name type="scientific">Mytilus edulis</name>
    <name type="common">Blue mussel</name>
    <dbReference type="NCBI Taxonomy" id="6550"/>
    <lineage>
        <taxon>Eukaryota</taxon>
        <taxon>Metazoa</taxon>
        <taxon>Spiralia</taxon>
        <taxon>Lophotrochozoa</taxon>
        <taxon>Mollusca</taxon>
        <taxon>Bivalvia</taxon>
        <taxon>Autobranchia</taxon>
        <taxon>Pteriomorphia</taxon>
        <taxon>Mytilida</taxon>
        <taxon>Mytiloidea</taxon>
        <taxon>Mytilidae</taxon>
        <taxon>Mytilinae</taxon>
        <taxon>Mytilus</taxon>
    </lineage>
</organism>
<gene>
    <name evidence="1" type="ORF">MEDL_55402</name>
</gene>
<name>A0A8S3UQ29_MYTED</name>
<dbReference type="AlphaFoldDB" id="A0A8S3UQ29"/>
<sequence length="917" mass="104578">MVEARQPSICSIREGRHRQVNSTGYTSTRSFCHTGALETYHSMMLKYCPKRLEFEYASMVARTQLAVEDNNVTIGRNQKTNANVKLSFATRCPKSTERWTARKIYEIKDYDFKSDTGVKKLCISCQTDMRCVHTTDAAVQTDTVQPSRALRYSQTPEMTDEDHDTCSNESDEDWVPYEEEGFSDEEMDINEDTLINEEHDKNEEPHTNPPFKERKFMVFESNLKELLQSVCLHCVSTKEIDTFNVIGTAVTVNLKCKCPEITRWNSQPFSGTMPLGNLILAGANAYLLPTITDVWQCKQLDLITEIQNNGSPVKIGGDARCCTPGHTAKYGSYSIMDLERSKIIDMQLVQFQSYIESKACKETKYKIALKIQPRGNRVQKLITLQDDFGIETPQMKLIYETLHPQLSPDSSMPSEECGQIYVACDDTLECSQTLYCIHGKCRCAEEDYWTGNACSPRTNMSAPCNTSNECYGKLLCRDGTCQCEAYLFWDGTNCYNKKTWRQTCGSSNECIELLQCSDSTCQCRETDFWNGDKCVSKKVVFESCASREECKDPLHCYRQRCQCFSSDYWNGSSCSLRKTIKSRCSTHLECSDTLQCNLNKCQCSTNDYWNQIYCTKRKSVTMSCKIENECQEGLRCSESACSCPTTKYLNDNKCLTKKDLHTDCESFVECKDTLSCREGTCRCDESEFWQGTACIKRDEKMNPACQQMNAKRISNVPNTAVFVKIHTTGMAWRKTIKVSCNVSMECADNLHCKESLCDCKDIEYWNGSRCETRKNVSMECLETRECQQTLYCARDICQCPATDFWNGSLCVLKTKLNGTCESPTECGDTLQCTDNLCVCCETDYWDGKYCVKRKGYNSLCSNHSECMKEYTCTNNCVCFDTAYWNGHTCVQQTECEDVQSDWDRGIYCKANRKSVPS</sequence>
<reference evidence="1" key="1">
    <citation type="submission" date="2021-03" db="EMBL/GenBank/DDBJ databases">
        <authorList>
            <person name="Bekaert M."/>
        </authorList>
    </citation>
    <scope>NUCLEOTIDE SEQUENCE</scope>
</reference>
<dbReference type="PANTHER" id="PTHR31751">
    <property type="entry name" value="SI:CH211-108C17.2-RELATED-RELATED"/>
    <property type="match status" value="1"/>
</dbReference>
<dbReference type="OrthoDB" id="6072984at2759"/>
<evidence type="ECO:0000313" key="1">
    <source>
        <dbReference type="EMBL" id="CAG2243270.1"/>
    </source>
</evidence>